<evidence type="ECO:0000313" key="3">
    <source>
        <dbReference type="Proteomes" id="UP001176940"/>
    </source>
</evidence>
<keyword evidence="3" id="KW-1185">Reference proteome</keyword>
<organism evidence="2 3">
    <name type="scientific">Ranitomeya imitator</name>
    <name type="common">mimic poison frog</name>
    <dbReference type="NCBI Taxonomy" id="111125"/>
    <lineage>
        <taxon>Eukaryota</taxon>
        <taxon>Metazoa</taxon>
        <taxon>Chordata</taxon>
        <taxon>Craniata</taxon>
        <taxon>Vertebrata</taxon>
        <taxon>Euteleostomi</taxon>
        <taxon>Amphibia</taxon>
        <taxon>Batrachia</taxon>
        <taxon>Anura</taxon>
        <taxon>Neobatrachia</taxon>
        <taxon>Hyloidea</taxon>
        <taxon>Dendrobatidae</taxon>
        <taxon>Dendrobatinae</taxon>
        <taxon>Ranitomeya</taxon>
    </lineage>
</organism>
<dbReference type="EMBL" id="CAUEEQ010023820">
    <property type="protein sequence ID" value="CAJ0945365.1"/>
    <property type="molecule type" value="Genomic_DNA"/>
</dbReference>
<sequence>MTETTGAAWTEQTLPFQGILLAGGRQEAGQLNVIAPGSIKFEPAVEYGSEGHRRHKDGGHEGPCIQTPEAGSPGSGLQQACPPRPLVGYALGLP</sequence>
<accession>A0ABN9LLW5</accession>
<proteinExistence type="predicted"/>
<evidence type="ECO:0000313" key="2">
    <source>
        <dbReference type="EMBL" id="CAJ0945365.1"/>
    </source>
</evidence>
<feature type="region of interest" description="Disordered" evidence="1">
    <location>
        <begin position="48"/>
        <end position="83"/>
    </location>
</feature>
<dbReference type="Proteomes" id="UP001176940">
    <property type="component" value="Unassembled WGS sequence"/>
</dbReference>
<protein>
    <submittedName>
        <fullName evidence="2">Uncharacterized protein</fullName>
    </submittedName>
</protein>
<gene>
    <name evidence="2" type="ORF">RIMI_LOCUS10833455</name>
</gene>
<reference evidence="2" key="1">
    <citation type="submission" date="2023-07" db="EMBL/GenBank/DDBJ databases">
        <authorList>
            <person name="Stuckert A."/>
        </authorList>
    </citation>
    <scope>NUCLEOTIDE SEQUENCE</scope>
</reference>
<comment type="caution">
    <text evidence="2">The sequence shown here is derived from an EMBL/GenBank/DDBJ whole genome shotgun (WGS) entry which is preliminary data.</text>
</comment>
<name>A0ABN9LLW5_9NEOB</name>
<evidence type="ECO:0000256" key="1">
    <source>
        <dbReference type="SAM" id="MobiDB-lite"/>
    </source>
</evidence>